<organism evidence="1 2">
    <name type="scientific">Cetraspora pellucida</name>
    <dbReference type="NCBI Taxonomy" id="1433469"/>
    <lineage>
        <taxon>Eukaryota</taxon>
        <taxon>Fungi</taxon>
        <taxon>Fungi incertae sedis</taxon>
        <taxon>Mucoromycota</taxon>
        <taxon>Glomeromycotina</taxon>
        <taxon>Glomeromycetes</taxon>
        <taxon>Diversisporales</taxon>
        <taxon>Gigasporaceae</taxon>
        <taxon>Cetraspora</taxon>
    </lineage>
</organism>
<gene>
    <name evidence="1" type="ORF">CPELLU_LOCUS12894</name>
</gene>
<accession>A0A9N9NCG2</accession>
<keyword evidence="2" id="KW-1185">Reference proteome</keyword>
<evidence type="ECO:0000313" key="2">
    <source>
        <dbReference type="Proteomes" id="UP000789759"/>
    </source>
</evidence>
<dbReference type="EMBL" id="CAJVQA010012965">
    <property type="protein sequence ID" value="CAG8720907.1"/>
    <property type="molecule type" value="Genomic_DNA"/>
</dbReference>
<dbReference type="AlphaFoldDB" id="A0A9N9NCG2"/>
<dbReference type="Proteomes" id="UP000789759">
    <property type="component" value="Unassembled WGS sequence"/>
</dbReference>
<dbReference type="OrthoDB" id="2429015at2759"/>
<proteinExistence type="predicted"/>
<feature type="non-terminal residue" evidence="1">
    <location>
        <position position="574"/>
    </location>
</feature>
<comment type="caution">
    <text evidence="1">The sequence shown here is derived from an EMBL/GenBank/DDBJ whole genome shotgun (WGS) entry which is preliminary data.</text>
</comment>
<name>A0A9N9NCG2_9GLOM</name>
<evidence type="ECO:0000313" key="1">
    <source>
        <dbReference type="EMBL" id="CAG8720907.1"/>
    </source>
</evidence>
<protein>
    <submittedName>
        <fullName evidence="1">10008_t:CDS:1</fullName>
    </submittedName>
</protein>
<reference evidence="1" key="1">
    <citation type="submission" date="2021-06" db="EMBL/GenBank/DDBJ databases">
        <authorList>
            <person name="Kallberg Y."/>
            <person name="Tangrot J."/>
            <person name="Rosling A."/>
        </authorList>
    </citation>
    <scope>NUCLEOTIDE SEQUENCE</scope>
    <source>
        <strain evidence="1">FL966</strain>
    </source>
</reference>
<sequence length="574" mass="67324">MTAVLRSLKFLEFKVSTSENIPHSYFKEVSAQNWQLKHYLSFRLRIDEIILPWSTVYNEWQQSLEFISKNLNKTIPGCVSSFCVELQKICDTFEGAIVLQGCEKFYEEFYQRSIDLQIAERRRLLETTIFSEQKFTEFLQASGQKRIMEDIEDAASSNEKRVCHNVLHEFVCTVLKFESILFVTRKYFINIASSNLFHKSRNCDIEENKNNEESDLFNNQGVGVEYDTEVRNLLNESETCSQELSTILAAFRTYQHEAKNILSENEIMDLRPSSEFVLLYLKETEYDLLIEKVFEPIDKIFPKEADDFLIDFFSEVTYLVRASLADCKSYTIKLGEQQWEDKIESLMEDNSGQNNFDSYKLMSDNPLKNKEMTEEEYMNTYINPILKNALIRGGKAIKASTYRKTVMNQKGSADRADGIAYTSNQQNSYEISVTEGSRPYVTEKNKEICDFIQNARAAKDMINFVVTQEVLHKRPLPAYFRTFMFQVFEFNLRFYFMEYLAQYCIFEIETCEVPTDWKETLQFSSFYRAIVTWALLVGEADKKFQESRNKRSSRLSNSHNIRKLLRLSHNDDRG</sequence>